<dbReference type="Pfam" id="PF22640">
    <property type="entry name" value="ManC_GMP_beta-helix"/>
    <property type="match status" value="1"/>
</dbReference>
<dbReference type="GO" id="GO:0009298">
    <property type="term" value="P:GDP-mannose biosynthetic process"/>
    <property type="evidence" value="ECO:0007669"/>
    <property type="project" value="TreeGrafter"/>
</dbReference>
<gene>
    <name evidence="7" type="ORF">MGWOODY_Mmi2118</name>
</gene>
<dbReference type="Gene3D" id="3.90.550.10">
    <property type="entry name" value="Spore Coat Polysaccharide Biosynthesis Protein SpsA, Chain A"/>
    <property type="match status" value="1"/>
</dbReference>
<dbReference type="AlphaFoldDB" id="A0A160VD78"/>
<dbReference type="GO" id="GO:0008928">
    <property type="term" value="F:mannose-1-phosphate guanylyltransferase (GDP) activity"/>
    <property type="evidence" value="ECO:0007669"/>
    <property type="project" value="UniProtKB-EC"/>
</dbReference>
<dbReference type="PANTHER" id="PTHR46390:SF1">
    <property type="entry name" value="MANNOSE-1-PHOSPHATE GUANYLYLTRANSFERASE"/>
    <property type="match status" value="1"/>
</dbReference>
<evidence type="ECO:0000256" key="2">
    <source>
        <dbReference type="ARBA" id="ARBA00022695"/>
    </source>
</evidence>
<dbReference type="SUPFAM" id="SSF53448">
    <property type="entry name" value="Nucleotide-diphospho-sugar transferases"/>
    <property type="match status" value="1"/>
</dbReference>
<evidence type="ECO:0000259" key="5">
    <source>
        <dbReference type="Pfam" id="PF00483"/>
    </source>
</evidence>
<keyword evidence="3" id="KW-0547">Nucleotide-binding</keyword>
<proteinExistence type="predicted"/>
<dbReference type="EMBL" id="FAXC01000045">
    <property type="protein sequence ID" value="CUV08325.1"/>
    <property type="molecule type" value="Genomic_DNA"/>
</dbReference>
<dbReference type="GO" id="GO:0005525">
    <property type="term" value="F:GTP binding"/>
    <property type="evidence" value="ECO:0007669"/>
    <property type="project" value="UniProtKB-KW"/>
</dbReference>
<dbReference type="PANTHER" id="PTHR46390">
    <property type="entry name" value="MANNOSE-1-PHOSPHATE GUANYLYLTRANSFERASE"/>
    <property type="match status" value="1"/>
</dbReference>
<organism evidence="7">
    <name type="scientific">hydrothermal vent metagenome</name>
    <dbReference type="NCBI Taxonomy" id="652676"/>
    <lineage>
        <taxon>unclassified sequences</taxon>
        <taxon>metagenomes</taxon>
        <taxon>ecological metagenomes</taxon>
    </lineage>
</organism>
<dbReference type="InterPro" id="IPR051161">
    <property type="entry name" value="Mannose-6P_isomerase_type2"/>
</dbReference>
<dbReference type="InterPro" id="IPR005835">
    <property type="entry name" value="NTP_transferase_dom"/>
</dbReference>
<dbReference type="EC" id="2.7.7.22" evidence="7"/>
<dbReference type="FunFam" id="3.90.550.10:FF:000046">
    <property type="entry name" value="Mannose-1-phosphate guanylyltransferase (GDP)"/>
    <property type="match status" value="1"/>
</dbReference>
<evidence type="ECO:0000259" key="6">
    <source>
        <dbReference type="Pfam" id="PF22640"/>
    </source>
</evidence>
<dbReference type="GO" id="GO:0004475">
    <property type="term" value="F:mannose-1-phosphate guanylyltransferase (GTP) activity"/>
    <property type="evidence" value="ECO:0007669"/>
    <property type="project" value="InterPro"/>
</dbReference>
<accession>A0A160VD78</accession>
<feature type="domain" description="MannoseP isomerase/GMP-like beta-helix" evidence="6">
    <location>
        <begin position="289"/>
        <end position="343"/>
    </location>
</feature>
<evidence type="ECO:0000256" key="4">
    <source>
        <dbReference type="ARBA" id="ARBA00023134"/>
    </source>
</evidence>
<name>A0A160VD78_9ZZZZ</name>
<dbReference type="Pfam" id="PF00483">
    <property type="entry name" value="NTP_transferase"/>
    <property type="match status" value="1"/>
</dbReference>
<dbReference type="InterPro" id="IPR054566">
    <property type="entry name" value="ManC/GMP-like_b-helix"/>
</dbReference>
<dbReference type="SUPFAM" id="SSF159283">
    <property type="entry name" value="Guanosine diphospho-D-mannose pyrophosphorylase/mannose-6-phosphate isomerase linker domain"/>
    <property type="match status" value="1"/>
</dbReference>
<dbReference type="InterPro" id="IPR029044">
    <property type="entry name" value="Nucleotide-diphossugar_trans"/>
</dbReference>
<protein>
    <submittedName>
        <fullName evidence="7">Mannose-1-phosphate guanylyltransferase (GDP)</fullName>
        <ecNumber evidence="7">2.7.7.22</ecNumber>
    </submittedName>
</protein>
<evidence type="ECO:0000256" key="1">
    <source>
        <dbReference type="ARBA" id="ARBA00022679"/>
    </source>
</evidence>
<sequence length="352" mass="39863">MYCVILAGGRGTRFWPTSRKNNPKQLLNIIGNESMLQMTVNRLKKLKNVEDIFIVAGKDLAPKIGKMIKGIKPSNIIVEPSGKNTAAAIGLAAIHIKKLQKDALMGIFPADHLIVGHQKFSRAIQSAIHLAKKNDSLVTIGIEPTFPSTGYGYIQYDHKNSKDYLNGYKVKTFAEKPHRKLARRFFESGEFLWNGGMFVWRADVFFKKIEKYMPDLKDRLVKIEKRINNKQDISRIWKQIESESIDHGLMEKSDNIYMVKAEFEWNDVGSWDAVYDLSPKSKGKNVIRGEGVVIKGKNNLIQSTGQFTAVIGADNLVVVNTEDAILVVSREKVEEVKALVNYLEKKKRKDLL</sequence>
<keyword evidence="1 7" id="KW-0808">Transferase</keyword>
<keyword evidence="2 7" id="KW-0548">Nucleotidyltransferase</keyword>
<evidence type="ECO:0000256" key="3">
    <source>
        <dbReference type="ARBA" id="ARBA00022741"/>
    </source>
</evidence>
<feature type="domain" description="Nucleotidyl transferase" evidence="5">
    <location>
        <begin position="4"/>
        <end position="280"/>
    </location>
</feature>
<keyword evidence="4" id="KW-0342">GTP-binding</keyword>
<dbReference type="InterPro" id="IPR049577">
    <property type="entry name" value="GMPP_N"/>
</dbReference>
<reference evidence="7" key="1">
    <citation type="submission" date="2015-10" db="EMBL/GenBank/DDBJ databases">
        <authorList>
            <person name="Gilbert D.G."/>
        </authorList>
    </citation>
    <scope>NUCLEOTIDE SEQUENCE</scope>
</reference>
<dbReference type="CDD" id="cd02509">
    <property type="entry name" value="GDP-M1P_Guanylyltransferase"/>
    <property type="match status" value="1"/>
</dbReference>
<evidence type="ECO:0000313" key="7">
    <source>
        <dbReference type="EMBL" id="CUV08325.1"/>
    </source>
</evidence>